<dbReference type="SUPFAM" id="SSF52743">
    <property type="entry name" value="Subtilisin-like"/>
    <property type="match status" value="1"/>
</dbReference>
<comment type="caution">
    <text evidence="6">Lacks conserved residue(s) required for the propagation of feature annotation.</text>
</comment>
<dbReference type="NCBIfam" id="TIGR04183">
    <property type="entry name" value="Por_Secre_tail"/>
    <property type="match status" value="1"/>
</dbReference>
<keyword evidence="4" id="KW-0378">Hydrolase</keyword>
<dbReference type="InterPro" id="IPR034058">
    <property type="entry name" value="TagA/B/C/D_pept_dom"/>
</dbReference>
<dbReference type="Pfam" id="PF00082">
    <property type="entry name" value="Peptidase_S8"/>
    <property type="match status" value="1"/>
</dbReference>
<evidence type="ECO:0000256" key="2">
    <source>
        <dbReference type="ARBA" id="ARBA00022670"/>
    </source>
</evidence>
<protein>
    <submittedName>
        <fullName evidence="10">Por secretion system C-terminal sorting domain-containing protein</fullName>
    </submittedName>
</protein>
<dbReference type="PANTHER" id="PTHR43399">
    <property type="entry name" value="SUBTILISIN-RELATED"/>
    <property type="match status" value="1"/>
</dbReference>
<evidence type="ECO:0000256" key="7">
    <source>
        <dbReference type="SAM" id="SignalP"/>
    </source>
</evidence>
<dbReference type="GO" id="GO:0006508">
    <property type="term" value="P:proteolysis"/>
    <property type="evidence" value="ECO:0007669"/>
    <property type="project" value="UniProtKB-KW"/>
</dbReference>
<name>A0A1H6Y867_9FLAO</name>
<dbReference type="InterPro" id="IPR026444">
    <property type="entry name" value="Secre_tail"/>
</dbReference>
<dbReference type="Gene3D" id="2.60.120.380">
    <property type="match status" value="1"/>
</dbReference>
<dbReference type="PRINTS" id="PR00723">
    <property type="entry name" value="SUBTILISIN"/>
</dbReference>
<dbReference type="Gene3D" id="3.40.50.200">
    <property type="entry name" value="Peptidase S8/S53 domain"/>
    <property type="match status" value="1"/>
</dbReference>
<dbReference type="PROSITE" id="PS51892">
    <property type="entry name" value="SUBTILASE"/>
    <property type="match status" value="1"/>
</dbReference>
<evidence type="ECO:0000256" key="1">
    <source>
        <dbReference type="ARBA" id="ARBA00011073"/>
    </source>
</evidence>
<dbReference type="InterPro" id="IPR015500">
    <property type="entry name" value="Peptidase_S8_subtilisin-rel"/>
</dbReference>
<dbReference type="InterPro" id="IPR008979">
    <property type="entry name" value="Galactose-bd-like_sf"/>
</dbReference>
<accession>A0A1H6Y867</accession>
<keyword evidence="5" id="KW-0720">Serine protease</keyword>
<evidence type="ECO:0000259" key="9">
    <source>
        <dbReference type="Pfam" id="PF18962"/>
    </source>
</evidence>
<feature type="domain" description="Secretion system C-terminal sorting" evidence="9">
    <location>
        <begin position="615"/>
        <end position="684"/>
    </location>
</feature>
<dbReference type="SUPFAM" id="SSF49785">
    <property type="entry name" value="Galactose-binding domain-like"/>
    <property type="match status" value="1"/>
</dbReference>
<evidence type="ECO:0000259" key="8">
    <source>
        <dbReference type="Pfam" id="PF00082"/>
    </source>
</evidence>
<evidence type="ECO:0000256" key="3">
    <source>
        <dbReference type="ARBA" id="ARBA00022729"/>
    </source>
</evidence>
<reference evidence="10 11" key="1">
    <citation type="submission" date="2016-10" db="EMBL/GenBank/DDBJ databases">
        <authorList>
            <person name="de Groot N.N."/>
        </authorList>
    </citation>
    <scope>NUCLEOTIDE SEQUENCE [LARGE SCALE GENOMIC DNA]</scope>
    <source>
        <strain evidence="10 11">DSM 23048</strain>
    </source>
</reference>
<feature type="domain" description="Peptidase S8/S53" evidence="8">
    <location>
        <begin position="117"/>
        <end position="432"/>
    </location>
</feature>
<keyword evidence="2" id="KW-0645">Protease</keyword>
<dbReference type="InterPro" id="IPR036852">
    <property type="entry name" value="Peptidase_S8/S53_dom_sf"/>
</dbReference>
<evidence type="ECO:0000256" key="5">
    <source>
        <dbReference type="ARBA" id="ARBA00022825"/>
    </source>
</evidence>
<dbReference type="RefSeq" id="WP_074748095.1">
    <property type="nucleotide sequence ID" value="NZ_FNYS01000028.1"/>
</dbReference>
<keyword evidence="3 7" id="KW-0732">Signal</keyword>
<feature type="signal peptide" evidence="7">
    <location>
        <begin position="1"/>
        <end position="18"/>
    </location>
</feature>
<dbReference type="EMBL" id="FNYS01000028">
    <property type="protein sequence ID" value="SEJ36666.1"/>
    <property type="molecule type" value="Genomic_DNA"/>
</dbReference>
<comment type="similarity">
    <text evidence="1 6">Belongs to the peptidase S8 family.</text>
</comment>
<dbReference type="Proteomes" id="UP000183077">
    <property type="component" value="Unassembled WGS sequence"/>
</dbReference>
<sequence length="687" mass="76829">MKKVITLSLLCFYVFSFAQNDSLIRNIITARSLQSDREVQVDLEREHILRQEKVSRVIKERNIPYSYVSDLGVYSEIVDVYPDGRPLYYQGFNSRAAQIAKIPAIQKGGKFNLNLTGKNVLIGVFDATPVYKKHDEFKDRLNQIHIKSEVVSESAPLSERRTFQLAQEHATHVTGTILAKGLYPEAKGLAPGVRIYSYNWRNDEINMRDAAKKGALASNHSYGAVIISNGRLIIDQRLVGVYDWKAEGFDRVTFAFKNYLPVIAAGNNHKYANVLNDNQTEFNNLAGIATAKNTLVVGSLAQLSNSLDITDMTISPTSNYGPTRDFRIKPDIVAKGEGLYSTINDYSRTEDYVLRTDRYTYLAGTSMASPVVTSLVALLQEWAVNAFSTPLRAASIKGLIIHTAYSLNKITDKESNTIKNLGKGPNAVYGWGAIDAEKAMTLLNNLSTNRSYLIENELVNKKTKKYIITNNYDNNEIEATLVWTDPASVFDYSLIAMSNSKPVLVNDLDMRLKTSNLTYLPWALNKDINNPIALEKDNDVDNVERITSKKLVKGESTLTISHKGGIILGRQEYSLILSSKEPISIVEIDASKSGDSTTEEIVILPKEITDLDIGIWPNPVVNIANLDYDIQQLKVHELKIYDLNGRLIKVVNDVDKKALSLEDLTIGRYILNFMTSEGIIVKHIVKK</sequence>
<dbReference type="InterPro" id="IPR000209">
    <property type="entry name" value="Peptidase_S8/S53_dom"/>
</dbReference>
<gene>
    <name evidence="10" type="ORF">SAMN04488018_12833</name>
</gene>
<organism evidence="10 11">
    <name type="scientific">Myroides marinus</name>
    <dbReference type="NCBI Taxonomy" id="703342"/>
    <lineage>
        <taxon>Bacteria</taxon>
        <taxon>Pseudomonadati</taxon>
        <taxon>Bacteroidota</taxon>
        <taxon>Flavobacteriia</taxon>
        <taxon>Flavobacteriales</taxon>
        <taxon>Flavobacteriaceae</taxon>
        <taxon>Myroides</taxon>
    </lineage>
</organism>
<dbReference type="PANTHER" id="PTHR43399:SF4">
    <property type="entry name" value="CELL WALL-ASSOCIATED PROTEASE"/>
    <property type="match status" value="1"/>
</dbReference>
<evidence type="ECO:0000313" key="11">
    <source>
        <dbReference type="Proteomes" id="UP000183077"/>
    </source>
</evidence>
<evidence type="ECO:0000256" key="6">
    <source>
        <dbReference type="PROSITE-ProRule" id="PRU01240"/>
    </source>
</evidence>
<dbReference type="GO" id="GO:0004252">
    <property type="term" value="F:serine-type endopeptidase activity"/>
    <property type="evidence" value="ECO:0007669"/>
    <property type="project" value="InterPro"/>
</dbReference>
<evidence type="ECO:0000256" key="4">
    <source>
        <dbReference type="ARBA" id="ARBA00022801"/>
    </source>
</evidence>
<evidence type="ECO:0000313" key="10">
    <source>
        <dbReference type="EMBL" id="SEJ36666.1"/>
    </source>
</evidence>
<dbReference type="AlphaFoldDB" id="A0A1H6Y867"/>
<dbReference type="CDD" id="cd04842">
    <property type="entry name" value="Peptidases_S8_Kp43_protease"/>
    <property type="match status" value="1"/>
</dbReference>
<dbReference type="Pfam" id="PF18962">
    <property type="entry name" value="Por_Secre_tail"/>
    <property type="match status" value="1"/>
</dbReference>
<dbReference type="GeneID" id="82258647"/>
<dbReference type="InterPro" id="IPR051048">
    <property type="entry name" value="Peptidase_S8/S53_subtilisin"/>
</dbReference>
<feature type="chain" id="PRO_5010364269" evidence="7">
    <location>
        <begin position="19"/>
        <end position="687"/>
    </location>
</feature>
<proteinExistence type="inferred from homology"/>